<organism evidence="5 6">
    <name type="scientific">Saccharothrix syringae</name>
    <name type="common">Nocardiopsis syringae</name>
    <dbReference type="NCBI Taxonomy" id="103733"/>
    <lineage>
        <taxon>Bacteria</taxon>
        <taxon>Bacillati</taxon>
        <taxon>Actinomycetota</taxon>
        <taxon>Actinomycetes</taxon>
        <taxon>Pseudonocardiales</taxon>
        <taxon>Pseudonocardiaceae</taxon>
        <taxon>Saccharothrix</taxon>
    </lineage>
</organism>
<dbReference type="AlphaFoldDB" id="A0A5Q0H2H5"/>
<evidence type="ECO:0000256" key="1">
    <source>
        <dbReference type="ARBA" id="ARBA00006739"/>
    </source>
</evidence>
<dbReference type="EMBL" id="CP034550">
    <property type="protein sequence ID" value="QFZ20074.1"/>
    <property type="molecule type" value="Genomic_DNA"/>
</dbReference>
<evidence type="ECO:0000256" key="2">
    <source>
        <dbReference type="ARBA" id="ARBA00022676"/>
    </source>
</evidence>
<evidence type="ECO:0000313" key="5">
    <source>
        <dbReference type="EMBL" id="QFZ20074.1"/>
    </source>
</evidence>
<proteinExistence type="inferred from homology"/>
<feature type="domain" description="Glycosyltransferase 2-like" evidence="4">
    <location>
        <begin position="17"/>
        <end position="181"/>
    </location>
</feature>
<keyword evidence="3" id="KW-0808">Transferase</keyword>
<dbReference type="KEGG" id="ssyi:EKG83_23995"/>
<dbReference type="FunFam" id="3.90.550.10:FF:000122">
    <property type="entry name" value="Dolichol-phosphate mannosyltransferase subunit 1"/>
    <property type="match status" value="1"/>
</dbReference>
<dbReference type="CDD" id="cd06442">
    <property type="entry name" value="DPM1_like"/>
    <property type="match status" value="1"/>
</dbReference>
<dbReference type="Gene3D" id="3.90.550.10">
    <property type="entry name" value="Spore Coat Polysaccharide Biosynthesis Protein SpsA, Chain A"/>
    <property type="match status" value="1"/>
</dbReference>
<dbReference type="GO" id="GO:0016020">
    <property type="term" value="C:membrane"/>
    <property type="evidence" value="ECO:0007669"/>
    <property type="project" value="GOC"/>
</dbReference>
<keyword evidence="2" id="KW-0328">Glycosyltransferase</keyword>
<dbReference type="GO" id="GO:0009247">
    <property type="term" value="P:glycolipid biosynthetic process"/>
    <property type="evidence" value="ECO:0007669"/>
    <property type="project" value="TreeGrafter"/>
</dbReference>
<keyword evidence="6" id="KW-1185">Reference proteome</keyword>
<dbReference type="OrthoDB" id="9810303at2"/>
<dbReference type="InterPro" id="IPR039528">
    <property type="entry name" value="DPM1-like"/>
</dbReference>
<dbReference type="PANTHER" id="PTHR43398:SF1">
    <property type="entry name" value="DOLICHOL-PHOSPHATE MANNOSYLTRANSFERASE SUBUNIT 1"/>
    <property type="match status" value="1"/>
</dbReference>
<comment type="similarity">
    <text evidence="1">Belongs to the glycosyltransferase 2 family.</text>
</comment>
<sequence>MADQQAQPDHELGPVLVVIPTYNERDNIGKIVKRLHAALPRVHALVVDDGSPDGTGQLADEMAAADERVHVLHRTEKAGLGAAYVAGFRWALDHGYAVVVEMDADGSHAPEDLPRLLDALEHADLVLGSRYVPGGSTVNWSKARELISRTGNVYSRLALGAKVKDITGGFRAFRATVLERLALHTVASQGYCFQIDLAWRAIELGYRVVEVPITFTEREIGESKMSGDIVREALWRVTKWGVRRRATQLRELFAPKAKASSR</sequence>
<accession>A0A5Q0H2H5</accession>
<protein>
    <submittedName>
        <fullName evidence="5">Polyprenol monophosphomannose synthase</fullName>
    </submittedName>
</protein>
<evidence type="ECO:0000313" key="6">
    <source>
        <dbReference type="Proteomes" id="UP000325787"/>
    </source>
</evidence>
<dbReference type="Proteomes" id="UP000325787">
    <property type="component" value="Chromosome"/>
</dbReference>
<dbReference type="InterPro" id="IPR001173">
    <property type="entry name" value="Glyco_trans_2-like"/>
</dbReference>
<reference evidence="6" key="1">
    <citation type="journal article" date="2021" name="Curr. Microbiol.">
        <title>Complete genome of nocamycin-producing strain Saccharothrix syringae NRRL B-16468 reveals the biosynthetic potential for secondary metabolites.</title>
        <authorList>
            <person name="Mo X."/>
            <person name="Yang S."/>
        </authorList>
    </citation>
    <scope>NUCLEOTIDE SEQUENCE [LARGE SCALE GENOMIC DNA]</scope>
    <source>
        <strain evidence="6">ATCC 51364 / DSM 43886 / JCM 6844 / KCTC 9398 / NBRC 14523 / NRRL B-16468 / INA 2240</strain>
    </source>
</reference>
<dbReference type="InterPro" id="IPR029044">
    <property type="entry name" value="Nucleotide-diphossugar_trans"/>
</dbReference>
<dbReference type="GO" id="GO:0004582">
    <property type="term" value="F:dolichyl-phosphate beta-D-mannosyltransferase activity"/>
    <property type="evidence" value="ECO:0007669"/>
    <property type="project" value="InterPro"/>
</dbReference>
<evidence type="ECO:0000256" key="3">
    <source>
        <dbReference type="ARBA" id="ARBA00022679"/>
    </source>
</evidence>
<dbReference type="SUPFAM" id="SSF53448">
    <property type="entry name" value="Nucleotide-diphospho-sugar transferases"/>
    <property type="match status" value="1"/>
</dbReference>
<dbReference type="Pfam" id="PF00535">
    <property type="entry name" value="Glycos_transf_2"/>
    <property type="match status" value="1"/>
</dbReference>
<dbReference type="PANTHER" id="PTHR43398">
    <property type="entry name" value="DOLICHOL-PHOSPHATE MANNOSYLTRANSFERASE SUBUNIT 1"/>
    <property type="match status" value="1"/>
</dbReference>
<dbReference type="RefSeq" id="WP_033431158.1">
    <property type="nucleotide sequence ID" value="NZ_CP034550.1"/>
</dbReference>
<evidence type="ECO:0000259" key="4">
    <source>
        <dbReference type="Pfam" id="PF00535"/>
    </source>
</evidence>
<name>A0A5Q0H2H5_SACSY</name>
<gene>
    <name evidence="5" type="ORF">EKG83_23995</name>
</gene>